<proteinExistence type="inferred from homology"/>
<dbReference type="Gene3D" id="3.30.1300.30">
    <property type="entry name" value="GSPII I/J protein-like"/>
    <property type="match status" value="1"/>
</dbReference>
<dbReference type="InterPro" id="IPR005628">
    <property type="entry name" value="GspK"/>
</dbReference>
<dbReference type="GO" id="GO:0005886">
    <property type="term" value="C:plasma membrane"/>
    <property type="evidence" value="ECO:0007669"/>
    <property type="project" value="UniProtKB-SubCell"/>
</dbReference>
<dbReference type="PANTHER" id="PTHR38831:SF1">
    <property type="entry name" value="TYPE II SECRETION SYSTEM PROTEIN K-RELATED"/>
    <property type="match status" value="1"/>
</dbReference>
<sequence length="282" mass="30375">MSRSRGMALIQALLIVAAIAAVAAALLLRAETARARLEWRFAGDQAALYLDAGVEEVRRLLPVRGEVNRRQDWARPRDGVPLDRGSLSWRVSDLQGRFNLNLLRGDPDQSYQAAFRRLAAAQGLSEAAQTRVLTEIAAATEDLLPSAPLMLGALADEPESWQALAQLIAAWPGGEAMNVNTLPPPVLAALLPDLGGSSLDLLVRRLESEPVPSPEVLAVWLRQRLGEPAATALEALRLGAASRRFVLEVEARLDTLVLRRSVVVDTGGAEGRSAVIMSVPRP</sequence>
<dbReference type="AlphaFoldDB" id="A0A2T7UNN0"/>
<keyword evidence="1" id="KW-0472">Membrane</keyword>
<evidence type="ECO:0000313" key="2">
    <source>
        <dbReference type="EMBL" id="PVE46256.1"/>
    </source>
</evidence>
<dbReference type="InterPro" id="IPR045584">
    <property type="entry name" value="Pilin-like"/>
</dbReference>
<accession>A0A2T7UNN0</accession>
<keyword evidence="1" id="KW-0813">Transport</keyword>
<keyword evidence="1" id="KW-1003">Cell membrane</keyword>
<reference evidence="2 3" key="1">
    <citation type="journal article" date="2011" name="Syst. Appl. Microbiol.">
        <title>Defluviimonas denitrificans gen. nov., sp. nov., and Pararhodobacter aggregans gen. nov., sp. nov., non-phototrophic Rhodobacteraceae from the biofilter of a marine aquaculture.</title>
        <authorList>
            <person name="Foesel B.U."/>
            <person name="Drake H.L."/>
            <person name="Schramm A."/>
        </authorList>
    </citation>
    <scope>NUCLEOTIDE SEQUENCE [LARGE SCALE GENOMIC DNA]</scope>
    <source>
        <strain evidence="2 3">D1-19</strain>
    </source>
</reference>
<protein>
    <recommendedName>
        <fullName evidence="1">Type II secretion system protein K</fullName>
    </recommendedName>
</protein>
<dbReference type="GO" id="GO:0009306">
    <property type="term" value="P:protein secretion"/>
    <property type="evidence" value="ECO:0007669"/>
    <property type="project" value="InterPro"/>
</dbReference>
<comment type="similarity">
    <text evidence="1">Belongs to the GSP K family.</text>
</comment>
<dbReference type="OrthoDB" id="7860673at2"/>
<dbReference type="RefSeq" id="WP_107753115.1">
    <property type="nucleotide sequence ID" value="NZ_QBKF01000009.1"/>
</dbReference>
<evidence type="ECO:0000256" key="1">
    <source>
        <dbReference type="PIRNR" id="PIRNR002786"/>
    </source>
</evidence>
<dbReference type="EMBL" id="QDDR01000009">
    <property type="protein sequence ID" value="PVE46256.1"/>
    <property type="molecule type" value="Genomic_DNA"/>
</dbReference>
<dbReference type="Proteomes" id="UP000244810">
    <property type="component" value="Unassembled WGS sequence"/>
</dbReference>
<keyword evidence="3" id="KW-1185">Reference proteome</keyword>
<comment type="caution">
    <text evidence="2">The sequence shown here is derived from an EMBL/GenBank/DDBJ whole genome shotgun (WGS) entry which is preliminary data.</text>
</comment>
<dbReference type="PIRSF" id="PIRSF002786">
    <property type="entry name" value="XcpX"/>
    <property type="match status" value="1"/>
</dbReference>
<evidence type="ECO:0000313" key="3">
    <source>
        <dbReference type="Proteomes" id="UP000244810"/>
    </source>
</evidence>
<dbReference type="SUPFAM" id="SSF54523">
    <property type="entry name" value="Pili subunits"/>
    <property type="match status" value="1"/>
</dbReference>
<name>A0A2T7UNN0_9RHOB</name>
<dbReference type="InterPro" id="IPR038072">
    <property type="entry name" value="GspK_central_sf"/>
</dbReference>
<gene>
    <name evidence="2" type="ORF">DDE23_16540</name>
</gene>
<comment type="subcellular location">
    <subcellularLocation>
        <location evidence="1">Cell inner membrane</location>
    </subcellularLocation>
</comment>
<dbReference type="Gene3D" id="1.10.40.60">
    <property type="entry name" value="EpsJ-like"/>
    <property type="match status" value="1"/>
</dbReference>
<organism evidence="2 3">
    <name type="scientific">Pararhodobacter aggregans</name>
    <dbReference type="NCBI Taxonomy" id="404875"/>
    <lineage>
        <taxon>Bacteria</taxon>
        <taxon>Pseudomonadati</taxon>
        <taxon>Pseudomonadota</taxon>
        <taxon>Alphaproteobacteria</taxon>
        <taxon>Rhodobacterales</taxon>
        <taxon>Paracoccaceae</taxon>
        <taxon>Pararhodobacter</taxon>
    </lineage>
</organism>
<keyword evidence="1" id="KW-0997">Cell inner membrane</keyword>
<dbReference type="PANTHER" id="PTHR38831">
    <property type="entry name" value="TYPE II SECRETION SYSTEM PROTEIN K"/>
    <property type="match status" value="1"/>
</dbReference>